<evidence type="ECO:0008006" key="4">
    <source>
        <dbReference type="Google" id="ProtNLM"/>
    </source>
</evidence>
<evidence type="ECO:0000313" key="3">
    <source>
        <dbReference type="Proteomes" id="UP000290649"/>
    </source>
</evidence>
<reference evidence="2 3" key="1">
    <citation type="journal article" date="2019" name="Int. J. Syst. Evol. Microbiol.">
        <title>Anaerobacillus alkaliphilus sp. nov., a novel alkaliphilic and moderately halophilic bacterium.</title>
        <authorList>
            <person name="Borsodi A.K."/>
            <person name="Aszalos J.M."/>
            <person name="Bihari P."/>
            <person name="Nagy I."/>
            <person name="Schumann P."/>
            <person name="Sproer C."/>
            <person name="Kovacs A.L."/>
            <person name="Boka K."/>
            <person name="Dobosy P."/>
            <person name="Ovari M."/>
            <person name="Szili-Kovacs T."/>
            <person name="Toth E."/>
        </authorList>
    </citation>
    <scope>NUCLEOTIDE SEQUENCE [LARGE SCALE GENOMIC DNA]</scope>
    <source>
        <strain evidence="2 3">B16-10</strain>
    </source>
</reference>
<keyword evidence="1" id="KW-0812">Transmembrane</keyword>
<dbReference type="EMBL" id="QOUX01000001">
    <property type="protein sequence ID" value="RXJ04376.1"/>
    <property type="molecule type" value="Genomic_DNA"/>
</dbReference>
<organism evidence="2 3">
    <name type="scientific">Anaerobacillus alkaliphilus</name>
    <dbReference type="NCBI Taxonomy" id="1548597"/>
    <lineage>
        <taxon>Bacteria</taxon>
        <taxon>Bacillati</taxon>
        <taxon>Bacillota</taxon>
        <taxon>Bacilli</taxon>
        <taxon>Bacillales</taxon>
        <taxon>Bacillaceae</taxon>
        <taxon>Anaerobacillus</taxon>
    </lineage>
</organism>
<accession>A0A4Q0VYZ5</accession>
<gene>
    <name evidence="2" type="ORF">DS745_03045</name>
</gene>
<dbReference type="RefSeq" id="WP_129076722.1">
    <property type="nucleotide sequence ID" value="NZ_QOUX01000001.1"/>
</dbReference>
<sequence length="140" mass="16268">MKTIKRLSILGLFYVMLFALGFSLLENLESKKVYPFEHVQVGFYSSVKMGFIIFLIIYLPITIVTDLLSTDKKYKIFWGILKTPFFSILGVVIGQLIFYMTYPEWVELSGYILNKETALIIFGLVGFIYSLITIIYKKKF</sequence>
<keyword evidence="3" id="KW-1185">Reference proteome</keyword>
<evidence type="ECO:0000313" key="2">
    <source>
        <dbReference type="EMBL" id="RXJ04376.1"/>
    </source>
</evidence>
<feature type="transmembrane region" description="Helical" evidence="1">
    <location>
        <begin position="45"/>
        <end position="64"/>
    </location>
</feature>
<feature type="transmembrane region" description="Helical" evidence="1">
    <location>
        <begin position="7"/>
        <end position="25"/>
    </location>
</feature>
<feature type="transmembrane region" description="Helical" evidence="1">
    <location>
        <begin position="76"/>
        <end position="98"/>
    </location>
</feature>
<keyword evidence="1" id="KW-0472">Membrane</keyword>
<dbReference type="AlphaFoldDB" id="A0A4Q0VYZ5"/>
<evidence type="ECO:0000256" key="1">
    <source>
        <dbReference type="SAM" id="Phobius"/>
    </source>
</evidence>
<dbReference type="Proteomes" id="UP000290649">
    <property type="component" value="Unassembled WGS sequence"/>
</dbReference>
<dbReference type="OrthoDB" id="2972142at2"/>
<proteinExistence type="predicted"/>
<comment type="caution">
    <text evidence="2">The sequence shown here is derived from an EMBL/GenBank/DDBJ whole genome shotgun (WGS) entry which is preliminary data.</text>
</comment>
<keyword evidence="1" id="KW-1133">Transmembrane helix</keyword>
<protein>
    <recommendedName>
        <fullName evidence="4">Permease</fullName>
    </recommendedName>
</protein>
<feature type="transmembrane region" description="Helical" evidence="1">
    <location>
        <begin position="118"/>
        <end position="136"/>
    </location>
</feature>
<name>A0A4Q0VYZ5_9BACI</name>